<name>A0A385DHC5_9ACTN</name>
<feature type="active site" description="Charge relay system" evidence="5">
    <location>
        <position position="394"/>
    </location>
</feature>
<evidence type="ECO:0000313" key="8">
    <source>
        <dbReference type="Proteomes" id="UP000259636"/>
    </source>
</evidence>
<dbReference type="GO" id="GO:0004252">
    <property type="term" value="F:serine-type endopeptidase activity"/>
    <property type="evidence" value="ECO:0007669"/>
    <property type="project" value="UniProtKB-UniRule"/>
</dbReference>
<sequence>MSGAEAARFERCGVVTVVPRSAGGLALGDDPALLLRHGAEEFLPAPGTVDRLAGAYVREGLAVEARTEVGLTVSGAPELLAQVFGHPVRPVRNKYIRETVRHEFAAVGPLRSRLHPGLVAEVRVPRAGFELGAGAPAPRATPPLPRDARRLRLPEDAVRLAGAGRAHAAGVRGDGVRVVMVDTGLYDHPHHRAHGYRTSVVPALSALDPAVDERGHGTAMSALLLAVAPAAELTMVKMACETFSFPVAAFQRAVELAPDVISCSWGTLRAEPHLHLEVADAVRRGITVLFAAGNGSTDRRTAMFQSVATPGALTVGGVHVAPDGRRRAADLASSYRSDLFPGRRVPDLSGPCGTLPHGDYVEFPTQPGCMFDRRNSAYDGTAPDDGWLVSSGTSGATAYAAGVVALAVQQGIGKGRALTAADLADACLPVTEGRTLTGDDCGGVCPNEAVGLGLLTAPV</sequence>
<dbReference type="Proteomes" id="UP000259636">
    <property type="component" value="Chromosome"/>
</dbReference>
<accession>A0A385DHC5</accession>
<keyword evidence="2 5" id="KW-0645">Protease</keyword>
<dbReference type="InterPro" id="IPR023827">
    <property type="entry name" value="Peptidase_S8_Asp-AS"/>
</dbReference>
<evidence type="ECO:0000256" key="4">
    <source>
        <dbReference type="ARBA" id="ARBA00022825"/>
    </source>
</evidence>
<evidence type="ECO:0000256" key="2">
    <source>
        <dbReference type="ARBA" id="ARBA00022670"/>
    </source>
</evidence>
<dbReference type="PANTHER" id="PTHR43399">
    <property type="entry name" value="SUBTILISIN-RELATED"/>
    <property type="match status" value="1"/>
</dbReference>
<dbReference type="Gene3D" id="3.40.50.200">
    <property type="entry name" value="Peptidase S8/S53 domain"/>
    <property type="match status" value="1"/>
</dbReference>
<proteinExistence type="inferred from homology"/>
<dbReference type="Pfam" id="PF00082">
    <property type="entry name" value="Peptidase_S8"/>
    <property type="match status" value="1"/>
</dbReference>
<reference evidence="7 8" key="1">
    <citation type="submission" date="2018-08" db="EMBL/GenBank/DDBJ databases">
        <authorList>
            <person name="Ferrada E.E."/>
            <person name="Latorre B.A."/>
        </authorList>
    </citation>
    <scope>NUCLEOTIDE SEQUENCE [LARGE SCALE GENOMIC DNA]</scope>
    <source>
        <strain evidence="7 8">VK-A60T</strain>
    </source>
</reference>
<dbReference type="PROSITE" id="PS51892">
    <property type="entry name" value="SUBTILASE"/>
    <property type="match status" value="1"/>
</dbReference>
<dbReference type="InterPro" id="IPR051048">
    <property type="entry name" value="Peptidase_S8/S53_subtilisin"/>
</dbReference>
<evidence type="ECO:0000256" key="5">
    <source>
        <dbReference type="PROSITE-ProRule" id="PRU01240"/>
    </source>
</evidence>
<evidence type="ECO:0000256" key="1">
    <source>
        <dbReference type="ARBA" id="ARBA00011073"/>
    </source>
</evidence>
<dbReference type="PRINTS" id="PR00723">
    <property type="entry name" value="SUBTILISIN"/>
</dbReference>
<dbReference type="InterPro" id="IPR015500">
    <property type="entry name" value="Peptidase_S8_subtilisin-rel"/>
</dbReference>
<organism evidence="7 8">
    <name type="scientific">Streptomyces koyangensis</name>
    <dbReference type="NCBI Taxonomy" id="188770"/>
    <lineage>
        <taxon>Bacteria</taxon>
        <taxon>Bacillati</taxon>
        <taxon>Actinomycetota</taxon>
        <taxon>Actinomycetes</taxon>
        <taxon>Kitasatosporales</taxon>
        <taxon>Streptomycetaceae</taxon>
        <taxon>Streptomyces</taxon>
        <taxon>Streptomyces aurantiacus group</taxon>
    </lineage>
</organism>
<comment type="similarity">
    <text evidence="1 5">Belongs to the peptidase S8 family.</text>
</comment>
<feature type="active site" description="Charge relay system" evidence="5">
    <location>
        <position position="216"/>
    </location>
</feature>
<dbReference type="PANTHER" id="PTHR43399:SF4">
    <property type="entry name" value="CELL WALL-ASSOCIATED PROTEASE"/>
    <property type="match status" value="1"/>
</dbReference>
<dbReference type="GO" id="GO:0006508">
    <property type="term" value="P:proteolysis"/>
    <property type="evidence" value="ECO:0007669"/>
    <property type="project" value="UniProtKB-KW"/>
</dbReference>
<evidence type="ECO:0000259" key="6">
    <source>
        <dbReference type="Pfam" id="PF00082"/>
    </source>
</evidence>
<evidence type="ECO:0000256" key="3">
    <source>
        <dbReference type="ARBA" id="ARBA00022801"/>
    </source>
</evidence>
<dbReference type="InterPro" id="IPR000209">
    <property type="entry name" value="Peptidase_S8/S53_dom"/>
</dbReference>
<dbReference type="EMBL" id="CP031742">
    <property type="protein sequence ID" value="AXQ57370.1"/>
    <property type="molecule type" value="Genomic_DNA"/>
</dbReference>
<dbReference type="RefSeq" id="WP_117350256.1">
    <property type="nucleotide sequence ID" value="NZ_CP031742.1"/>
</dbReference>
<gene>
    <name evidence="7" type="ORF">D0C37_24055</name>
</gene>
<dbReference type="KEGG" id="sky:D0C37_24055"/>
<dbReference type="AlphaFoldDB" id="A0A385DHC5"/>
<dbReference type="SUPFAM" id="SSF52743">
    <property type="entry name" value="Subtilisin-like"/>
    <property type="match status" value="1"/>
</dbReference>
<protein>
    <submittedName>
        <fullName evidence="7">Peptidase S8 and S53, subtilisin, kexin,sedolisin</fullName>
    </submittedName>
</protein>
<keyword evidence="3 5" id="KW-0378">Hydrolase</keyword>
<feature type="domain" description="Peptidase S8/S53" evidence="6">
    <location>
        <begin position="173"/>
        <end position="411"/>
    </location>
</feature>
<evidence type="ECO:0000313" key="7">
    <source>
        <dbReference type="EMBL" id="AXQ57370.1"/>
    </source>
</evidence>
<dbReference type="InterPro" id="IPR036852">
    <property type="entry name" value="Peptidase_S8/S53_dom_sf"/>
</dbReference>
<dbReference type="GeneID" id="300117213"/>
<dbReference type="PROSITE" id="PS00136">
    <property type="entry name" value="SUBTILASE_ASP"/>
    <property type="match status" value="1"/>
</dbReference>
<feature type="active site" description="Charge relay system" evidence="5">
    <location>
        <position position="182"/>
    </location>
</feature>
<keyword evidence="4 5" id="KW-0720">Serine protease</keyword>